<dbReference type="PROSITE" id="PS51462">
    <property type="entry name" value="NUDIX"/>
    <property type="match status" value="1"/>
</dbReference>
<dbReference type="InterPro" id="IPR015797">
    <property type="entry name" value="NUDIX_hydrolase-like_dom_sf"/>
</dbReference>
<feature type="domain" description="Nudix hydrolase" evidence="1">
    <location>
        <begin position="13"/>
        <end position="146"/>
    </location>
</feature>
<proteinExistence type="predicted"/>
<comment type="caution">
    <text evidence="2">The sequence shown here is derived from an EMBL/GenBank/DDBJ whole genome shotgun (WGS) entry which is preliminary data.</text>
</comment>
<accession>A0A2S8IN31</accession>
<name>A0A2S8IN31_RHOOP</name>
<evidence type="ECO:0000313" key="3">
    <source>
        <dbReference type="Proteomes" id="UP000239290"/>
    </source>
</evidence>
<dbReference type="EMBL" id="PUIO01000067">
    <property type="protein sequence ID" value="PQP16105.1"/>
    <property type="molecule type" value="Genomic_DNA"/>
</dbReference>
<organism evidence="2 3">
    <name type="scientific">Rhodococcus opacus</name>
    <name type="common">Nocardia opaca</name>
    <dbReference type="NCBI Taxonomy" id="37919"/>
    <lineage>
        <taxon>Bacteria</taxon>
        <taxon>Bacillati</taxon>
        <taxon>Actinomycetota</taxon>
        <taxon>Actinomycetes</taxon>
        <taxon>Mycobacteriales</taxon>
        <taxon>Nocardiaceae</taxon>
        <taxon>Rhodococcus</taxon>
    </lineage>
</organism>
<dbReference type="Pfam" id="PF00293">
    <property type="entry name" value="NUDIX"/>
    <property type="match status" value="1"/>
</dbReference>
<dbReference type="Proteomes" id="UP000239290">
    <property type="component" value="Unassembled WGS sequence"/>
</dbReference>
<dbReference type="SUPFAM" id="SSF55811">
    <property type="entry name" value="Nudix"/>
    <property type="match status" value="1"/>
</dbReference>
<dbReference type="AlphaFoldDB" id="A0A2S8IN31"/>
<evidence type="ECO:0000313" key="2">
    <source>
        <dbReference type="EMBL" id="PQP16105.1"/>
    </source>
</evidence>
<dbReference type="InterPro" id="IPR000086">
    <property type="entry name" value="NUDIX_hydrolase_dom"/>
</dbReference>
<dbReference type="Gene3D" id="3.90.79.10">
    <property type="entry name" value="Nucleoside Triphosphate Pyrophosphohydrolase"/>
    <property type="match status" value="1"/>
</dbReference>
<sequence>MEMASFSRRLQRSGRSAVAMLLQNDGELCLLQRSSLVASDRGRWHCVTGYLDPRDDPAAHVLIELGEETGLSRLDLAALVEGPVLSLSGEDGVWTVHVFVATTLHRRIRLNWEHEDVCWTPWSRAQEGGRELVPWLPVLVAESLLNCT</sequence>
<evidence type="ECO:0000259" key="1">
    <source>
        <dbReference type="PROSITE" id="PS51462"/>
    </source>
</evidence>
<protein>
    <recommendedName>
        <fullName evidence="1">Nudix hydrolase domain-containing protein</fullName>
    </recommendedName>
</protein>
<reference evidence="3" key="1">
    <citation type="submission" date="2018-02" db="EMBL/GenBank/DDBJ databases">
        <title>Draft genome sequencing of Rhodococcus opacus KU647198.</title>
        <authorList>
            <person name="Zheng B.-X."/>
        </authorList>
    </citation>
    <scope>NUCLEOTIDE SEQUENCE [LARGE SCALE GENOMIC DNA]</scope>
    <source>
        <strain evidence="3">04-OD7</strain>
    </source>
</reference>
<gene>
    <name evidence="2" type="ORF">C5613_37105</name>
</gene>